<reference evidence="1 2" key="1">
    <citation type="submission" date="2019-12" db="EMBL/GenBank/DDBJ databases">
        <authorList>
            <person name="Kun Z."/>
        </authorList>
    </citation>
    <scope>NUCLEOTIDE SEQUENCE [LARGE SCALE GENOMIC DNA]</scope>
    <source>
        <strain evidence="1 2">YIM 123512</strain>
    </source>
</reference>
<evidence type="ECO:0000313" key="1">
    <source>
        <dbReference type="EMBL" id="MXG92135.1"/>
    </source>
</evidence>
<sequence>MQARRARPVALAVVVLLVAAVATWLAFRPDAYVAPSRSEPGARSAGGVDAAAASATLGTLAEALAAGDADAARAAAPRGDAAAGALLAAVATNAATLDVVDLTARYVDEVSPADASGRWQAAVELGWRFDGFDRETVREEVQVGFASDGADVRVTGFGGGDGRTPVWLTGPVEVRRSSQALVLVAGTDRGDEADTIGVRARRAVGVVERVLPQWTGGLVVEVPADEAGVDAALGASPGSYAQIAAVSASVDGAVTPGTPVHVFVNPEVYDALDPVGAQVVMSHEATHVATNAPLTAGVPLWLLEGFADYVALRDVDLPLSTTAAQVIAQVRSDGVPAQLPSAAEFDQTATHLGAAYESAWLVCRVVAAEAGEDALVGLYEQVSGGAALADALRATTGLTEAQLTTRWQAELRRLAAG</sequence>
<gene>
    <name evidence="1" type="ORF">GRQ65_21555</name>
</gene>
<dbReference type="EMBL" id="WUEK01000019">
    <property type="protein sequence ID" value="MXG92135.1"/>
    <property type="molecule type" value="Genomic_DNA"/>
</dbReference>
<evidence type="ECO:0008006" key="3">
    <source>
        <dbReference type="Google" id="ProtNLM"/>
    </source>
</evidence>
<dbReference type="AlphaFoldDB" id="A0A6L7F4I4"/>
<protein>
    <recommendedName>
        <fullName evidence="3">Peptidase MA superfamily protein</fullName>
    </recommendedName>
</protein>
<dbReference type="RefSeq" id="WP_160880077.1">
    <property type="nucleotide sequence ID" value="NZ_WUEK01000019.1"/>
</dbReference>
<organism evidence="1 2">
    <name type="scientific">Nocardioides flavescens</name>
    <dbReference type="NCBI Taxonomy" id="2691959"/>
    <lineage>
        <taxon>Bacteria</taxon>
        <taxon>Bacillati</taxon>
        <taxon>Actinomycetota</taxon>
        <taxon>Actinomycetes</taxon>
        <taxon>Propionibacteriales</taxon>
        <taxon>Nocardioidaceae</taxon>
        <taxon>Nocardioides</taxon>
    </lineage>
</organism>
<accession>A0A6L7F4I4</accession>
<evidence type="ECO:0000313" key="2">
    <source>
        <dbReference type="Proteomes" id="UP000473325"/>
    </source>
</evidence>
<name>A0A6L7F4I4_9ACTN</name>
<comment type="caution">
    <text evidence="1">The sequence shown here is derived from an EMBL/GenBank/DDBJ whole genome shotgun (WGS) entry which is preliminary data.</text>
</comment>
<proteinExistence type="predicted"/>
<dbReference type="Proteomes" id="UP000473325">
    <property type="component" value="Unassembled WGS sequence"/>
</dbReference>
<keyword evidence="2" id="KW-1185">Reference proteome</keyword>